<organism evidence="1 2">
    <name type="scientific">Galdieria partita</name>
    <dbReference type="NCBI Taxonomy" id="83374"/>
    <lineage>
        <taxon>Eukaryota</taxon>
        <taxon>Rhodophyta</taxon>
        <taxon>Bangiophyceae</taxon>
        <taxon>Galdieriales</taxon>
        <taxon>Galdieriaceae</taxon>
        <taxon>Galdieria</taxon>
    </lineage>
</organism>
<reference evidence="1" key="1">
    <citation type="journal article" date="2022" name="Proc. Natl. Acad. Sci. U.S.A.">
        <title>Life cycle and functional genomics of the unicellular red alga Galdieria for elucidating algal and plant evolution and industrial use.</title>
        <authorList>
            <person name="Hirooka S."/>
            <person name="Itabashi T."/>
            <person name="Ichinose T.M."/>
            <person name="Onuma R."/>
            <person name="Fujiwara T."/>
            <person name="Yamashita S."/>
            <person name="Jong L.W."/>
            <person name="Tomita R."/>
            <person name="Iwane A.H."/>
            <person name="Miyagishima S.Y."/>
        </authorList>
    </citation>
    <scope>NUCLEOTIDE SEQUENCE</scope>
    <source>
        <strain evidence="1">NBRC 102759</strain>
    </source>
</reference>
<keyword evidence="2" id="KW-1185">Reference proteome</keyword>
<dbReference type="AlphaFoldDB" id="A0A9C7PTZ7"/>
<evidence type="ECO:0000313" key="2">
    <source>
        <dbReference type="Proteomes" id="UP001061958"/>
    </source>
</evidence>
<dbReference type="Proteomes" id="UP001061958">
    <property type="component" value="Unassembled WGS sequence"/>
</dbReference>
<accession>A0A9C7PTZ7</accession>
<reference evidence="1" key="2">
    <citation type="submission" date="2022-01" db="EMBL/GenBank/DDBJ databases">
        <authorList>
            <person name="Hirooka S."/>
            <person name="Miyagishima S.Y."/>
        </authorList>
    </citation>
    <scope>NUCLEOTIDE SEQUENCE</scope>
    <source>
        <strain evidence="1">NBRC 102759</strain>
    </source>
</reference>
<dbReference type="OrthoDB" id="4644at2759"/>
<comment type="caution">
    <text evidence="1">The sequence shown here is derived from an EMBL/GenBank/DDBJ whole genome shotgun (WGS) entry which is preliminary data.</text>
</comment>
<protein>
    <submittedName>
        <fullName evidence="1">Uncharacterized protein</fullName>
    </submittedName>
</protein>
<gene>
    <name evidence="1" type="ORF">GpartN1_g2156.t1</name>
</gene>
<dbReference type="EMBL" id="BQMJ01000015">
    <property type="protein sequence ID" value="GJQ10365.1"/>
    <property type="molecule type" value="Genomic_DNA"/>
</dbReference>
<sequence>MKKFTWQVEKIETAWKPCLGNTTRYLNRVGFISISSCLQKHHIERGCPHHSRFGWPHYHFVAGTRRPNCFWIKRSRVDYNTKEERIGALGIDNNSRCLGNQGNDVFERLLFVGAAESTFSRQVEGESQSQPSQTSKISFDTVLQELSSIQKDGPSNIAILGTRHCSLLHQQIVELLTYANVLIGNHIYTSGGGGTNSAAIRGALRAEKPHLLTVILPQSRSKQPKEAQELLKHVTQVIEMPHNDNLPLDVSSRLCNSSIISKCQQLISFVFHDSDVLLEAVKETKSLKKLVTLLYLD</sequence>
<proteinExistence type="predicted"/>
<evidence type="ECO:0000313" key="1">
    <source>
        <dbReference type="EMBL" id="GJQ10365.1"/>
    </source>
</evidence>
<name>A0A9C7PTZ7_9RHOD</name>